<keyword evidence="2" id="KW-0520">NAD</keyword>
<keyword evidence="1" id="KW-0560">Oxidoreductase</keyword>
<dbReference type="InterPro" id="IPR015815">
    <property type="entry name" value="HIBADH-related"/>
</dbReference>
<dbReference type="EMBL" id="CAJJDN010000111">
    <property type="protein sequence ID" value="CAD8116533.1"/>
    <property type="molecule type" value="Genomic_DNA"/>
</dbReference>
<sequence length="292" mass="31523">MNIGWIGTGVMGVSMCKHIMKAGHKLRIFNRTIAKAQPLIEAGAEFVQPKELAEKSDAVFLMLGYPKDVEQVVLGEQGILNNMKKGALLIDHTTSSPELAERIFKEASERGIDSIDAPVSGGDIGAREGRLVVMCGGQQQALDRINEVLKVYSGNIQLMGNAGLGQHTKMVNQIVLAGNMIGTVEGLLYGHKCGLNLEQLINTIKSGAANSTAWSVLGLRMVKGDFEPGFYVEHFIKDLNIAINEANRMNLCLPGLALVKQLYHALVAQGGGRNGTQALLLALETLNNHKIR</sequence>
<evidence type="ECO:0000256" key="1">
    <source>
        <dbReference type="ARBA" id="ARBA00023002"/>
    </source>
</evidence>
<dbReference type="PIRSF" id="PIRSF000103">
    <property type="entry name" value="HIBADH"/>
    <property type="match status" value="1"/>
</dbReference>
<dbReference type="Pfam" id="PF03446">
    <property type="entry name" value="NAD_binding_2"/>
    <property type="match status" value="1"/>
</dbReference>
<evidence type="ECO:0000259" key="4">
    <source>
        <dbReference type="Pfam" id="PF14833"/>
    </source>
</evidence>
<dbReference type="Pfam" id="PF14833">
    <property type="entry name" value="NAD_binding_11"/>
    <property type="match status" value="1"/>
</dbReference>
<dbReference type="InterPro" id="IPR006115">
    <property type="entry name" value="6PGDH_NADP-bd"/>
</dbReference>
<dbReference type="Proteomes" id="UP000692954">
    <property type="component" value="Unassembled WGS sequence"/>
</dbReference>
<dbReference type="InterPro" id="IPR029154">
    <property type="entry name" value="HIBADH-like_NADP-bd"/>
</dbReference>
<evidence type="ECO:0008006" key="7">
    <source>
        <dbReference type="Google" id="ProtNLM"/>
    </source>
</evidence>
<dbReference type="OrthoDB" id="435038at2759"/>
<dbReference type="PANTHER" id="PTHR43060">
    <property type="entry name" value="3-HYDROXYISOBUTYRATE DEHYDROGENASE-LIKE 1, MITOCHONDRIAL-RELATED"/>
    <property type="match status" value="1"/>
</dbReference>
<comment type="caution">
    <text evidence="5">The sequence shown here is derived from an EMBL/GenBank/DDBJ whole genome shotgun (WGS) entry which is preliminary data.</text>
</comment>
<reference evidence="5" key="1">
    <citation type="submission" date="2021-01" db="EMBL/GenBank/DDBJ databases">
        <authorList>
            <consortium name="Genoscope - CEA"/>
            <person name="William W."/>
        </authorList>
    </citation>
    <scope>NUCLEOTIDE SEQUENCE</scope>
</reference>
<evidence type="ECO:0000256" key="2">
    <source>
        <dbReference type="ARBA" id="ARBA00023027"/>
    </source>
</evidence>
<name>A0A8S1QLE4_9CILI</name>
<accession>A0A8S1QLE4</accession>
<dbReference type="PANTHER" id="PTHR43060:SF15">
    <property type="entry name" value="3-HYDROXYISOBUTYRATE DEHYDROGENASE-LIKE 1, MITOCHONDRIAL-RELATED"/>
    <property type="match status" value="1"/>
</dbReference>
<organism evidence="5 6">
    <name type="scientific">Paramecium sonneborni</name>
    <dbReference type="NCBI Taxonomy" id="65129"/>
    <lineage>
        <taxon>Eukaryota</taxon>
        <taxon>Sar</taxon>
        <taxon>Alveolata</taxon>
        <taxon>Ciliophora</taxon>
        <taxon>Intramacronucleata</taxon>
        <taxon>Oligohymenophorea</taxon>
        <taxon>Peniculida</taxon>
        <taxon>Parameciidae</taxon>
        <taxon>Paramecium</taxon>
    </lineage>
</organism>
<keyword evidence="6" id="KW-1185">Reference proteome</keyword>
<dbReference type="AlphaFoldDB" id="A0A8S1QLE4"/>
<dbReference type="GO" id="GO:0051287">
    <property type="term" value="F:NAD binding"/>
    <property type="evidence" value="ECO:0007669"/>
    <property type="project" value="InterPro"/>
</dbReference>
<evidence type="ECO:0000313" key="6">
    <source>
        <dbReference type="Proteomes" id="UP000692954"/>
    </source>
</evidence>
<evidence type="ECO:0000313" key="5">
    <source>
        <dbReference type="EMBL" id="CAD8116533.1"/>
    </source>
</evidence>
<feature type="domain" description="3-hydroxyisobutyrate dehydrogenase-like NAD-binding" evidence="4">
    <location>
        <begin position="163"/>
        <end position="280"/>
    </location>
</feature>
<gene>
    <name evidence="5" type="ORF">PSON_ATCC_30995.1.T1110083</name>
</gene>
<dbReference type="GO" id="GO:0050661">
    <property type="term" value="F:NADP binding"/>
    <property type="evidence" value="ECO:0007669"/>
    <property type="project" value="InterPro"/>
</dbReference>
<evidence type="ECO:0000259" key="3">
    <source>
        <dbReference type="Pfam" id="PF03446"/>
    </source>
</evidence>
<feature type="domain" description="6-phosphogluconate dehydrogenase NADP-binding" evidence="3">
    <location>
        <begin position="2"/>
        <end position="160"/>
    </location>
</feature>
<protein>
    <recommendedName>
        <fullName evidence="7">3-hydroxyisobutyrate dehydrogenase</fullName>
    </recommendedName>
</protein>
<proteinExistence type="predicted"/>